<dbReference type="PANTHER" id="PTHR43687">
    <property type="entry name" value="ADENYLYLSULFATE REDUCTASE, BETA SUBUNIT"/>
    <property type="match status" value="1"/>
</dbReference>
<evidence type="ECO:0000256" key="7">
    <source>
        <dbReference type="ARBA" id="ARBA00023014"/>
    </source>
</evidence>
<keyword evidence="5" id="KW-0249">Electron transport</keyword>
<dbReference type="InterPro" id="IPR045865">
    <property type="entry name" value="ACT-like_dom_sf"/>
</dbReference>
<keyword evidence="2" id="KW-0004">4Fe-4S</keyword>
<dbReference type="RefSeq" id="WP_123291366.1">
    <property type="nucleotide sequence ID" value="NZ_RJVA01000016.1"/>
</dbReference>
<dbReference type="Proteomes" id="UP000276223">
    <property type="component" value="Unassembled WGS sequence"/>
</dbReference>
<keyword evidence="7" id="KW-0411">Iron-sulfur</keyword>
<gene>
    <name evidence="9" type="ORF">EDC27_2913</name>
</gene>
<keyword evidence="3" id="KW-0479">Metal-binding</keyword>
<dbReference type="Gene3D" id="3.30.70.20">
    <property type="match status" value="2"/>
</dbReference>
<organism evidence="9 10">
    <name type="scientific">Desulfosoma caldarium</name>
    <dbReference type="NCBI Taxonomy" id="610254"/>
    <lineage>
        <taxon>Bacteria</taxon>
        <taxon>Pseudomonadati</taxon>
        <taxon>Thermodesulfobacteriota</taxon>
        <taxon>Syntrophobacteria</taxon>
        <taxon>Syntrophobacterales</taxon>
        <taxon>Syntrophobacteraceae</taxon>
        <taxon>Desulfosoma</taxon>
    </lineage>
</organism>
<accession>A0A3N1UPJ1</accession>
<reference evidence="9 10" key="1">
    <citation type="submission" date="2018-11" db="EMBL/GenBank/DDBJ databases">
        <title>Genomic Encyclopedia of Type Strains, Phase IV (KMG-IV): sequencing the most valuable type-strain genomes for metagenomic binning, comparative biology and taxonomic classification.</title>
        <authorList>
            <person name="Goeker M."/>
        </authorList>
    </citation>
    <scope>NUCLEOTIDE SEQUENCE [LARGE SCALE GENOMIC DNA]</scope>
    <source>
        <strain evidence="9 10">DSM 22027</strain>
    </source>
</reference>
<dbReference type="SMART" id="SM00930">
    <property type="entry name" value="NIL"/>
    <property type="match status" value="1"/>
</dbReference>
<keyword evidence="1" id="KW-0813">Transport</keyword>
<dbReference type="GO" id="GO:0046872">
    <property type="term" value="F:metal ion binding"/>
    <property type="evidence" value="ECO:0007669"/>
    <property type="project" value="UniProtKB-KW"/>
</dbReference>
<keyword evidence="10" id="KW-1185">Reference proteome</keyword>
<name>A0A3N1UPJ1_9BACT</name>
<evidence type="ECO:0000256" key="3">
    <source>
        <dbReference type="ARBA" id="ARBA00022723"/>
    </source>
</evidence>
<dbReference type="Gene3D" id="3.30.70.260">
    <property type="match status" value="1"/>
</dbReference>
<sequence length="150" mass="17344">MYARMLVLRFPKEIVDKPIVTNLVRNYNLSFNILKAQIFPRKEGLMVMELRGNRRDYERGLQYLKDIGVIVESIAQGIRRDEEKCYQCGACTAVCPTGALYIKRPEMEVLFDSERCSACELCVKTCPSRAMIVLFDQKMTLEDDDPRHQA</sequence>
<comment type="caution">
    <text evidence="9">The sequence shown here is derived from an EMBL/GenBank/DDBJ whole genome shotgun (WGS) entry which is preliminary data.</text>
</comment>
<dbReference type="InterPro" id="IPR017896">
    <property type="entry name" value="4Fe4S_Fe-S-bd"/>
</dbReference>
<evidence type="ECO:0000256" key="4">
    <source>
        <dbReference type="ARBA" id="ARBA00022737"/>
    </source>
</evidence>
<proteinExistence type="predicted"/>
<evidence type="ECO:0000259" key="8">
    <source>
        <dbReference type="PROSITE" id="PS51379"/>
    </source>
</evidence>
<evidence type="ECO:0000256" key="1">
    <source>
        <dbReference type="ARBA" id="ARBA00022448"/>
    </source>
</evidence>
<dbReference type="InterPro" id="IPR018449">
    <property type="entry name" value="NIL_domain"/>
</dbReference>
<dbReference type="InterPro" id="IPR017900">
    <property type="entry name" value="4Fe4S_Fe_S_CS"/>
</dbReference>
<dbReference type="SUPFAM" id="SSF55021">
    <property type="entry name" value="ACT-like"/>
    <property type="match status" value="1"/>
</dbReference>
<keyword evidence="4" id="KW-0677">Repeat</keyword>
<evidence type="ECO:0000313" key="10">
    <source>
        <dbReference type="Proteomes" id="UP000276223"/>
    </source>
</evidence>
<dbReference type="PANTHER" id="PTHR43687:SF6">
    <property type="entry name" value="L-ASPARTATE SEMIALDEHYDE SULFURTRANSFERASE IRON-SULFUR SUBUNIT"/>
    <property type="match status" value="1"/>
</dbReference>
<dbReference type="AlphaFoldDB" id="A0A3N1UPJ1"/>
<evidence type="ECO:0000313" key="9">
    <source>
        <dbReference type="EMBL" id="ROQ89801.1"/>
    </source>
</evidence>
<dbReference type="Pfam" id="PF09383">
    <property type="entry name" value="NIL"/>
    <property type="match status" value="1"/>
</dbReference>
<feature type="domain" description="4Fe-4S ferredoxin-type" evidence="8">
    <location>
        <begin position="76"/>
        <end position="105"/>
    </location>
</feature>
<feature type="domain" description="4Fe-4S ferredoxin-type" evidence="8">
    <location>
        <begin position="107"/>
        <end position="136"/>
    </location>
</feature>
<evidence type="ECO:0000256" key="5">
    <source>
        <dbReference type="ARBA" id="ARBA00022982"/>
    </source>
</evidence>
<keyword evidence="6" id="KW-0408">Iron</keyword>
<protein>
    <submittedName>
        <fullName evidence="9">4Fe-4S dicluster protein</fullName>
    </submittedName>
</protein>
<dbReference type="SUPFAM" id="SSF54862">
    <property type="entry name" value="4Fe-4S ferredoxins"/>
    <property type="match status" value="1"/>
</dbReference>
<dbReference type="Pfam" id="PF13237">
    <property type="entry name" value="Fer4_10"/>
    <property type="match status" value="1"/>
</dbReference>
<dbReference type="PROSITE" id="PS00198">
    <property type="entry name" value="4FE4S_FER_1"/>
    <property type="match status" value="2"/>
</dbReference>
<evidence type="ECO:0000256" key="6">
    <source>
        <dbReference type="ARBA" id="ARBA00023004"/>
    </source>
</evidence>
<dbReference type="PROSITE" id="PS51379">
    <property type="entry name" value="4FE4S_FER_2"/>
    <property type="match status" value="2"/>
</dbReference>
<evidence type="ECO:0000256" key="2">
    <source>
        <dbReference type="ARBA" id="ARBA00022485"/>
    </source>
</evidence>
<dbReference type="EMBL" id="RJVA01000016">
    <property type="protein sequence ID" value="ROQ89801.1"/>
    <property type="molecule type" value="Genomic_DNA"/>
</dbReference>
<dbReference type="InterPro" id="IPR050572">
    <property type="entry name" value="Fe-S_Ferredoxin"/>
</dbReference>
<dbReference type="OrthoDB" id="9808559at2"/>
<dbReference type="GO" id="GO:0051539">
    <property type="term" value="F:4 iron, 4 sulfur cluster binding"/>
    <property type="evidence" value="ECO:0007669"/>
    <property type="project" value="UniProtKB-KW"/>
</dbReference>